<dbReference type="EMBL" id="JXLN01006809">
    <property type="protein sequence ID" value="KPM03963.1"/>
    <property type="molecule type" value="Genomic_DNA"/>
</dbReference>
<evidence type="ECO:0000313" key="3">
    <source>
        <dbReference type="EMBL" id="KPM03963.1"/>
    </source>
</evidence>
<reference evidence="2" key="3">
    <citation type="submission" date="2020-01" db="EMBL/GenBank/DDBJ databases">
        <authorList>
            <person name="Korhonen P.K.K."/>
            <person name="Guangxu M.G."/>
            <person name="Wang T.W."/>
            <person name="Stroehlein A.J.S."/>
            <person name="Young N.D."/>
            <person name="Ang C.-S.A."/>
            <person name="Fernando D.W.F."/>
            <person name="Lu H.L."/>
            <person name="Taylor S.T."/>
            <person name="Ehtesham M.E.M."/>
            <person name="Najaraj S.H.N."/>
            <person name="Harsha G.H.G."/>
            <person name="Madugundu A.M."/>
            <person name="Renuse S.R."/>
            <person name="Holt D.H."/>
            <person name="Pandey A.P."/>
            <person name="Papenfuss A.P."/>
            <person name="Gasser R.B.G."/>
            <person name="Fischer K.F."/>
        </authorList>
    </citation>
    <scope>NUCLEOTIDE SEQUENCE</scope>
    <source>
        <strain evidence="2">SSS_KF_BRIS2020</strain>
    </source>
</reference>
<dbReference type="OrthoDB" id="6508051at2759"/>
<feature type="domain" description="Protein kinase" evidence="1">
    <location>
        <begin position="47"/>
        <end position="318"/>
    </location>
</feature>
<dbReference type="OMA" id="CHRSINP"/>
<dbReference type="Gene3D" id="1.10.510.10">
    <property type="entry name" value="Transferase(Phosphotransferase) domain 1"/>
    <property type="match status" value="1"/>
</dbReference>
<keyword evidence="3" id="KW-0418">Kinase</keyword>
<dbReference type="InterPro" id="IPR000719">
    <property type="entry name" value="Prot_kinase_dom"/>
</dbReference>
<reference evidence="5" key="2">
    <citation type="journal article" date="2020" name="PLoS Negl. Trop. Dis.">
        <title>High-quality nuclear genome for Sarcoptes scabiei-A critical resource for a neglected parasite.</title>
        <authorList>
            <person name="Korhonen P.K."/>
            <person name="Gasser R.B."/>
            <person name="Ma G."/>
            <person name="Wang T."/>
            <person name="Stroehlein A.J."/>
            <person name="Young N.D."/>
            <person name="Ang C.S."/>
            <person name="Fernando D.D."/>
            <person name="Lu H.C."/>
            <person name="Taylor S."/>
            <person name="Reynolds S.L."/>
            <person name="Mofiz E."/>
            <person name="Najaraj S.H."/>
            <person name="Gowda H."/>
            <person name="Madugundu A."/>
            <person name="Renuse S."/>
            <person name="Holt D."/>
            <person name="Pandey A."/>
            <person name="Papenfuss A.T."/>
            <person name="Fischer K."/>
        </authorList>
    </citation>
    <scope>NUCLEOTIDE SEQUENCE [LARGE SCALE GENOMIC DNA]</scope>
</reference>
<keyword evidence="5" id="KW-1185">Reference proteome</keyword>
<dbReference type="GO" id="GO:0005524">
    <property type="term" value="F:ATP binding"/>
    <property type="evidence" value="ECO:0007669"/>
    <property type="project" value="InterPro"/>
</dbReference>
<evidence type="ECO:0000313" key="2">
    <source>
        <dbReference type="EMBL" id="KAF7492413.1"/>
    </source>
</evidence>
<dbReference type="PROSITE" id="PS50011">
    <property type="entry name" value="PROTEIN_KINASE_DOM"/>
    <property type="match status" value="1"/>
</dbReference>
<dbReference type="EMBL" id="WVUK01000056">
    <property type="protein sequence ID" value="KAF7492413.1"/>
    <property type="molecule type" value="Genomic_DNA"/>
</dbReference>
<evidence type="ECO:0000313" key="5">
    <source>
        <dbReference type="Proteomes" id="UP000070412"/>
    </source>
</evidence>
<evidence type="ECO:0000313" key="6">
    <source>
        <dbReference type="Proteomes" id="UP000616769"/>
    </source>
</evidence>
<gene>
    <name evidence="3" type="ORF">QR98_0024020</name>
    <name evidence="2" type="ORF">SSS_9505</name>
</gene>
<name>A0A131ZZ64_SARSC</name>
<keyword evidence="3" id="KW-0808">Transferase</keyword>
<dbReference type="PANTHER" id="PTHR24362">
    <property type="entry name" value="SERINE/THREONINE-PROTEIN KINASE NEK"/>
    <property type="match status" value="1"/>
</dbReference>
<dbReference type="SMART" id="SM00220">
    <property type="entry name" value="S_TKc"/>
    <property type="match status" value="1"/>
</dbReference>
<evidence type="ECO:0000313" key="4">
    <source>
        <dbReference type="EnsemblMetazoa" id="KAF7492413.1"/>
    </source>
</evidence>
<protein>
    <submittedName>
        <fullName evidence="2">CBL-interacting serine/threonine-protein kinase 16</fullName>
    </submittedName>
    <submittedName>
        <fullName evidence="3">Protein kinase-like protein 7</fullName>
    </submittedName>
</protein>
<sequence>MPYYNEKTKTACDQRNLIQSIKLELKNLRQIIPSLSTDDECFSNYQIHVEEVIFSGHYSSIYLAQKNDCPEIPLVARVFEPHSQIDPAKSRYLRLLKHLDRRNQWLTSTWAIFHDFNRRVVIFQEFAIHGNLMEYVRSNNIFVPEFQLLEWAHNIYNAMDFLGSLGLCHRSINPKHILLTSFGMQPDRLIAKLSSFRDCIIYFDVNQERSIRLRCRSTSLKCQGNFQAPETYGNIESETFDPIAADIWSYGATLFYAGSRTYPYNYKRLSSSLSTEINKMIFSRNNLTIEALNWFDALLRPDPLERISFDEIRKDPWFRIRQCNDSN</sequence>
<organism evidence="3 6">
    <name type="scientific">Sarcoptes scabiei</name>
    <name type="common">Itch mite</name>
    <name type="synonym">Acarus scabiei</name>
    <dbReference type="NCBI Taxonomy" id="52283"/>
    <lineage>
        <taxon>Eukaryota</taxon>
        <taxon>Metazoa</taxon>
        <taxon>Ecdysozoa</taxon>
        <taxon>Arthropoda</taxon>
        <taxon>Chelicerata</taxon>
        <taxon>Arachnida</taxon>
        <taxon>Acari</taxon>
        <taxon>Acariformes</taxon>
        <taxon>Sarcoptiformes</taxon>
        <taxon>Astigmata</taxon>
        <taxon>Psoroptidia</taxon>
        <taxon>Sarcoptoidea</taxon>
        <taxon>Sarcoptidae</taxon>
        <taxon>Sarcoptinae</taxon>
        <taxon>Sarcoptes</taxon>
    </lineage>
</organism>
<dbReference type="AlphaFoldDB" id="A0A131ZZ64"/>
<dbReference type="PANTHER" id="PTHR24362:SF309">
    <property type="entry name" value="PROTEIN KINASE DOMAIN-CONTAINING PROTEIN"/>
    <property type="match status" value="1"/>
</dbReference>
<proteinExistence type="predicted"/>
<reference evidence="4" key="4">
    <citation type="submission" date="2022-06" db="UniProtKB">
        <authorList>
            <consortium name="EnsemblMetazoa"/>
        </authorList>
    </citation>
    <scope>IDENTIFICATION</scope>
</reference>
<dbReference type="Proteomes" id="UP000070412">
    <property type="component" value="Unassembled WGS sequence"/>
</dbReference>
<dbReference type="InterPro" id="IPR011009">
    <property type="entry name" value="Kinase-like_dom_sf"/>
</dbReference>
<dbReference type="Proteomes" id="UP000616769">
    <property type="component" value="Unassembled WGS sequence"/>
</dbReference>
<dbReference type="GO" id="GO:0004672">
    <property type="term" value="F:protein kinase activity"/>
    <property type="evidence" value="ECO:0007669"/>
    <property type="project" value="InterPro"/>
</dbReference>
<accession>A0A131ZZ64</accession>
<dbReference type="SUPFAM" id="SSF56112">
    <property type="entry name" value="Protein kinase-like (PK-like)"/>
    <property type="match status" value="1"/>
</dbReference>
<reference evidence="3 6" key="1">
    <citation type="journal article" date="2015" name="Parasit. Vectors">
        <title>Draft genome of the scabies mite.</title>
        <authorList>
            <person name="Rider S.D.Jr."/>
            <person name="Morgan M.S."/>
            <person name="Arlian L.G."/>
        </authorList>
    </citation>
    <scope>NUCLEOTIDE SEQUENCE [LARGE SCALE GENOMIC DNA]</scope>
    <source>
        <strain evidence="3">Arlian Lab</strain>
    </source>
</reference>
<dbReference type="Pfam" id="PF00069">
    <property type="entry name" value="Pkinase"/>
    <property type="match status" value="1"/>
</dbReference>
<dbReference type="VEuPathDB" id="VectorBase:SSCA008421"/>
<evidence type="ECO:0000259" key="1">
    <source>
        <dbReference type="PROSITE" id="PS50011"/>
    </source>
</evidence>
<dbReference type="EnsemblMetazoa" id="SSS_9505s_mrna">
    <property type="protein sequence ID" value="KAF7492413.1"/>
    <property type="gene ID" value="SSS_9505"/>
</dbReference>